<evidence type="ECO:0000313" key="8">
    <source>
        <dbReference type="EMBL" id="PEN13333.1"/>
    </source>
</evidence>
<name>A0A2A8CXI4_9BACT</name>
<reference evidence="8 9" key="1">
    <citation type="submission" date="2017-10" db="EMBL/GenBank/DDBJ databases">
        <title>Draft genome of Longibacter Salinarum.</title>
        <authorList>
            <person name="Goh K.M."/>
            <person name="Shamsir M.S."/>
            <person name="Lim S.W."/>
        </authorList>
    </citation>
    <scope>NUCLEOTIDE SEQUENCE [LARGE SCALE GENOMIC DNA]</scope>
    <source>
        <strain evidence="8 9">KCTC 52045</strain>
    </source>
</reference>
<dbReference type="Pfam" id="PF07681">
    <property type="entry name" value="DoxX"/>
    <property type="match status" value="1"/>
</dbReference>
<evidence type="ECO:0000256" key="2">
    <source>
        <dbReference type="ARBA" id="ARBA00006679"/>
    </source>
</evidence>
<evidence type="ECO:0000256" key="7">
    <source>
        <dbReference type="SAM" id="Phobius"/>
    </source>
</evidence>
<keyword evidence="9" id="KW-1185">Reference proteome</keyword>
<dbReference type="InterPro" id="IPR051907">
    <property type="entry name" value="DoxX-like_oxidoreductase"/>
</dbReference>
<comment type="similarity">
    <text evidence="2">Belongs to the DoxX family.</text>
</comment>
<proteinExistence type="inferred from homology"/>
<dbReference type="Proteomes" id="UP000220102">
    <property type="component" value="Unassembled WGS sequence"/>
</dbReference>
<comment type="caution">
    <text evidence="8">The sequence shown here is derived from an EMBL/GenBank/DDBJ whole genome shotgun (WGS) entry which is preliminary data.</text>
</comment>
<keyword evidence="6 7" id="KW-0472">Membrane</keyword>
<keyword evidence="3" id="KW-1003">Cell membrane</keyword>
<keyword evidence="4 7" id="KW-0812">Transmembrane</keyword>
<keyword evidence="5 7" id="KW-1133">Transmembrane helix</keyword>
<evidence type="ECO:0000256" key="1">
    <source>
        <dbReference type="ARBA" id="ARBA00004651"/>
    </source>
</evidence>
<feature type="transmembrane region" description="Helical" evidence="7">
    <location>
        <begin position="89"/>
        <end position="111"/>
    </location>
</feature>
<dbReference type="PANTHER" id="PTHR33452:SF4">
    <property type="entry name" value="BLL4328 PROTEIN"/>
    <property type="match status" value="1"/>
</dbReference>
<dbReference type="OrthoDB" id="346004at2"/>
<evidence type="ECO:0000256" key="5">
    <source>
        <dbReference type="ARBA" id="ARBA00022989"/>
    </source>
</evidence>
<organism evidence="8 9">
    <name type="scientific">Longibacter salinarum</name>
    <dbReference type="NCBI Taxonomy" id="1850348"/>
    <lineage>
        <taxon>Bacteria</taxon>
        <taxon>Pseudomonadati</taxon>
        <taxon>Rhodothermota</taxon>
        <taxon>Rhodothermia</taxon>
        <taxon>Rhodothermales</taxon>
        <taxon>Salisaetaceae</taxon>
        <taxon>Longibacter</taxon>
    </lineage>
</organism>
<dbReference type="AlphaFoldDB" id="A0A2A8CXI4"/>
<gene>
    <name evidence="8" type="ORF">CRI94_11660</name>
</gene>
<evidence type="ECO:0000313" key="9">
    <source>
        <dbReference type="Proteomes" id="UP000220102"/>
    </source>
</evidence>
<comment type="subcellular location">
    <subcellularLocation>
        <location evidence="1">Cell membrane</location>
        <topology evidence="1">Multi-pass membrane protein</topology>
    </subcellularLocation>
</comment>
<accession>A0A2A8CXI4</accession>
<dbReference type="EMBL" id="PDEQ01000005">
    <property type="protein sequence ID" value="PEN13333.1"/>
    <property type="molecule type" value="Genomic_DNA"/>
</dbReference>
<sequence length="142" mass="14615">MSTSQKTSSPLSSLGVPTFTPVARAILRIGAGLLFMQHGAQKLFGLFGGVDGNGATAELFSQFGVAGVLEFFGGLLFVAGLFTRSVAAVLALLMIVAYFIAHAPQGLVPILNGGELALLYACVFIFFAGSTPGAWSIDGARS</sequence>
<evidence type="ECO:0000256" key="4">
    <source>
        <dbReference type="ARBA" id="ARBA00022692"/>
    </source>
</evidence>
<evidence type="ECO:0000256" key="3">
    <source>
        <dbReference type="ARBA" id="ARBA00022475"/>
    </source>
</evidence>
<dbReference type="InterPro" id="IPR032808">
    <property type="entry name" value="DoxX"/>
</dbReference>
<dbReference type="PANTHER" id="PTHR33452">
    <property type="entry name" value="OXIDOREDUCTASE CATD-RELATED"/>
    <property type="match status" value="1"/>
</dbReference>
<dbReference type="GO" id="GO:0005886">
    <property type="term" value="C:plasma membrane"/>
    <property type="evidence" value="ECO:0007669"/>
    <property type="project" value="UniProtKB-SubCell"/>
</dbReference>
<protein>
    <submittedName>
        <fullName evidence="8">DoxX family protein</fullName>
    </submittedName>
</protein>
<feature type="transmembrane region" description="Helical" evidence="7">
    <location>
        <begin position="117"/>
        <end position="137"/>
    </location>
</feature>
<feature type="transmembrane region" description="Helical" evidence="7">
    <location>
        <begin position="60"/>
        <end position="82"/>
    </location>
</feature>
<evidence type="ECO:0000256" key="6">
    <source>
        <dbReference type="ARBA" id="ARBA00023136"/>
    </source>
</evidence>